<protein>
    <recommendedName>
        <fullName evidence="5">Tyrosine-protein phosphatase</fullName>
        <ecNumber evidence="5">3.1.3.48</ecNumber>
    </recommendedName>
</protein>
<keyword evidence="2 5" id="KW-0378">Hydrolase</keyword>
<dbReference type="RefSeq" id="WP_207672367.1">
    <property type="nucleotide sequence ID" value="NZ_JAFREM010000007.1"/>
</dbReference>
<name>A0ABS3L738_9ENTE</name>
<keyword evidence="3 5" id="KW-0904">Protein phosphatase</keyword>
<dbReference type="Proteomes" id="UP000664601">
    <property type="component" value="Unassembled WGS sequence"/>
</dbReference>
<dbReference type="PANTHER" id="PTHR39181:SF1">
    <property type="entry name" value="TYROSINE-PROTEIN PHOSPHATASE YWQE"/>
    <property type="match status" value="1"/>
</dbReference>
<dbReference type="SUPFAM" id="SSF89550">
    <property type="entry name" value="PHP domain-like"/>
    <property type="match status" value="1"/>
</dbReference>
<accession>A0ABS3L738</accession>
<evidence type="ECO:0000313" key="7">
    <source>
        <dbReference type="Proteomes" id="UP000664601"/>
    </source>
</evidence>
<dbReference type="PIRSF" id="PIRSF016557">
    <property type="entry name" value="Caps_synth_CpsB"/>
    <property type="match status" value="1"/>
</dbReference>
<evidence type="ECO:0000256" key="5">
    <source>
        <dbReference type="PIRNR" id="PIRNR016557"/>
    </source>
</evidence>
<keyword evidence="7" id="KW-1185">Reference proteome</keyword>
<gene>
    <name evidence="6" type="ORF">JZO70_04585</name>
</gene>
<dbReference type="Pfam" id="PF19567">
    <property type="entry name" value="CpsB_CapC"/>
    <property type="match status" value="1"/>
</dbReference>
<organism evidence="6 7">
    <name type="scientific">Candidatus Enterococcus moelleringii</name>
    <dbReference type="NCBI Taxonomy" id="2815325"/>
    <lineage>
        <taxon>Bacteria</taxon>
        <taxon>Bacillati</taxon>
        <taxon>Bacillota</taxon>
        <taxon>Bacilli</taxon>
        <taxon>Lactobacillales</taxon>
        <taxon>Enterococcaceae</taxon>
        <taxon>Enterococcus</taxon>
    </lineage>
</organism>
<reference evidence="6 7" key="1">
    <citation type="submission" date="2021-03" db="EMBL/GenBank/DDBJ databases">
        <title>Enterococcal diversity collection.</title>
        <authorList>
            <person name="Gilmore M.S."/>
            <person name="Schwartzman J."/>
            <person name="Van Tyne D."/>
            <person name="Martin M."/>
            <person name="Earl A.M."/>
            <person name="Manson A.L."/>
            <person name="Straub T."/>
            <person name="Salamzade R."/>
            <person name="Saavedra J."/>
            <person name="Lebreton F."/>
            <person name="Prichula J."/>
            <person name="Schaufler K."/>
            <person name="Gaca A."/>
            <person name="Sgardioli B."/>
            <person name="Wagenaar J."/>
            <person name="Strong T."/>
        </authorList>
    </citation>
    <scope>NUCLEOTIDE SEQUENCE [LARGE SCALE GENOMIC DNA]</scope>
    <source>
        <strain evidence="6 7">669A</strain>
    </source>
</reference>
<evidence type="ECO:0000256" key="1">
    <source>
        <dbReference type="ARBA" id="ARBA00005750"/>
    </source>
</evidence>
<dbReference type="InterPro" id="IPR016667">
    <property type="entry name" value="Caps_polysacc_synth_CpsB/CapC"/>
</dbReference>
<proteinExistence type="inferred from homology"/>
<comment type="similarity">
    <text evidence="1 5">Belongs to the metallo-dependent hydrolases superfamily. CpsB/CapC family.</text>
</comment>
<evidence type="ECO:0000256" key="4">
    <source>
        <dbReference type="ARBA" id="ARBA00051722"/>
    </source>
</evidence>
<evidence type="ECO:0000313" key="6">
    <source>
        <dbReference type="EMBL" id="MBO1305423.1"/>
    </source>
</evidence>
<comment type="caution">
    <text evidence="6">The sequence shown here is derived from an EMBL/GenBank/DDBJ whole genome shotgun (WGS) entry which is preliminary data.</text>
</comment>
<evidence type="ECO:0000256" key="2">
    <source>
        <dbReference type="ARBA" id="ARBA00022801"/>
    </source>
</evidence>
<sequence length="246" mass="28067">MLDLHCHILPGVDDGAQTIDDSIKMAKKAVKQGITHILCTPHHNRHYQNPAAEIIPAVEELQAVLDDKGIPLTLFEGQEVRIHDQLIQEIEQERILFVDVTDQYLLIEFPTAEIPHYAETVLYELCQMGKVPIIVHPERNLGFQEEPNQLLNFLNMGCLAQLTAPSIVGVFGKPVQKLSHRLVESGLVQMVASDAHRLKQRDFYLKEASEYIVKHFGEKRWEQMDQMCRDIVNGDPVAPFNYQELL</sequence>
<dbReference type="EMBL" id="JAFREM010000007">
    <property type="protein sequence ID" value="MBO1305423.1"/>
    <property type="molecule type" value="Genomic_DNA"/>
</dbReference>
<dbReference type="PANTHER" id="PTHR39181">
    <property type="entry name" value="TYROSINE-PROTEIN PHOSPHATASE YWQE"/>
    <property type="match status" value="1"/>
</dbReference>
<dbReference type="InterPro" id="IPR016195">
    <property type="entry name" value="Pol/histidinol_Pase-like"/>
</dbReference>
<dbReference type="Gene3D" id="3.20.20.140">
    <property type="entry name" value="Metal-dependent hydrolases"/>
    <property type="match status" value="1"/>
</dbReference>
<evidence type="ECO:0000256" key="3">
    <source>
        <dbReference type="ARBA" id="ARBA00022912"/>
    </source>
</evidence>
<dbReference type="EC" id="3.1.3.48" evidence="5"/>
<comment type="catalytic activity">
    <reaction evidence="4 5">
        <text>O-phospho-L-tyrosyl-[protein] + H2O = L-tyrosyl-[protein] + phosphate</text>
        <dbReference type="Rhea" id="RHEA:10684"/>
        <dbReference type="Rhea" id="RHEA-COMP:10136"/>
        <dbReference type="Rhea" id="RHEA-COMP:20101"/>
        <dbReference type="ChEBI" id="CHEBI:15377"/>
        <dbReference type="ChEBI" id="CHEBI:43474"/>
        <dbReference type="ChEBI" id="CHEBI:46858"/>
        <dbReference type="ChEBI" id="CHEBI:61978"/>
        <dbReference type="EC" id="3.1.3.48"/>
    </reaction>
</comment>